<accession>A0A815D500</accession>
<sequence length="792" mass="91566">MIVKLIKKKTSTATFISTNDLDTAFAQINSIINSISKSEYQFLKQCKKYFNYEVPTEIILNTSEERAYYIPLKQSIGRMLQNEQLLKSIIDNINSLSKYVAKDQDLILSNRQGHSIISNLSRQANPNVLLLKLYTDGISVTNPLGAKRDSHKFTCFYYLLDDMPEIIRSKVNYIGLFCMCYTKHLNDQNSRTILMDVLVNDLNMLQNEGITIACPSSRIYFVFSTVCGDNLAANEIGGFQKTFSSGSFCRHCYITYEQRLIPLTDISFVPRTRSKHDMILHQIINNNNDQTIQGVRDEDIDGATVLLLQQEDIVKIFPRIKDRVKFVDERKKLIENFKEHRTDTDEITDVPQHNDLPNSSILVTTEENQNDQTGDDISSNIDCHDNDDFHAKSRLPTDYTGPTLSVKMQYYIDKNDLSKFYPHTALRAELLSLLFDDVTNIHQLLYPNHDEYIVMAKSIVQKLSIPPALVREVIKEWHEAIKQKFKRERRPLQMDNDLAKHKQIQYGNGKTKGRPKKKSVVAQAERRTKDIPFINLTDVQNENLLSLANQMKIELRRDNPDNNVLHKLWRQSFNTRRIHVRELPIDQLLEQYPGYHSADLLLAEVKESVGVDLNENVEVLLPKFFECLPDNNCFLSDVLPIRVIRILCKKFGESVGNVFTYQEVLVPYPCIKILEHKFEIYLDFHFVTETNLCSTAIALLLSLYYVFEIQFANHNRCCKLLYSILFEDAHYLNKSLKNLLSTCNYKIINKPVIKRQALVMNTTECFTQPSTDNENILSSSNNFTQVSRLIEL</sequence>
<evidence type="ECO:0000313" key="3">
    <source>
        <dbReference type="Proteomes" id="UP000663854"/>
    </source>
</evidence>
<dbReference type="EMBL" id="CAJNOL010003612">
    <property type="protein sequence ID" value="CAF1568779.1"/>
    <property type="molecule type" value="Genomic_DNA"/>
</dbReference>
<dbReference type="AlphaFoldDB" id="A0A815D500"/>
<protein>
    <submittedName>
        <fullName evidence="1">Uncharacterized protein</fullName>
    </submittedName>
</protein>
<comment type="caution">
    <text evidence="1">The sequence shown here is derived from an EMBL/GenBank/DDBJ whole genome shotgun (WGS) entry which is preliminary data.</text>
</comment>
<keyword evidence="4" id="KW-1185">Reference proteome</keyword>
<proteinExistence type="predicted"/>
<dbReference type="Proteomes" id="UP000663854">
    <property type="component" value="Unassembled WGS sequence"/>
</dbReference>
<name>A0A815D500_9BILA</name>
<organism evidence="1 3">
    <name type="scientific">Rotaria sordida</name>
    <dbReference type="NCBI Taxonomy" id="392033"/>
    <lineage>
        <taxon>Eukaryota</taxon>
        <taxon>Metazoa</taxon>
        <taxon>Spiralia</taxon>
        <taxon>Gnathifera</taxon>
        <taxon>Rotifera</taxon>
        <taxon>Eurotatoria</taxon>
        <taxon>Bdelloidea</taxon>
        <taxon>Philodinida</taxon>
        <taxon>Philodinidae</taxon>
        <taxon>Rotaria</taxon>
    </lineage>
</organism>
<reference evidence="1" key="1">
    <citation type="submission" date="2021-02" db="EMBL/GenBank/DDBJ databases">
        <authorList>
            <person name="Nowell W R."/>
        </authorList>
    </citation>
    <scope>NUCLEOTIDE SEQUENCE</scope>
</reference>
<evidence type="ECO:0000313" key="2">
    <source>
        <dbReference type="EMBL" id="CAF1568779.1"/>
    </source>
</evidence>
<evidence type="ECO:0000313" key="1">
    <source>
        <dbReference type="EMBL" id="CAF1293238.1"/>
    </source>
</evidence>
<dbReference type="Proteomes" id="UP000663870">
    <property type="component" value="Unassembled WGS sequence"/>
</dbReference>
<evidence type="ECO:0000313" key="4">
    <source>
        <dbReference type="Proteomes" id="UP000663870"/>
    </source>
</evidence>
<dbReference type="EMBL" id="CAJNOH010002437">
    <property type="protein sequence ID" value="CAF1293238.1"/>
    <property type="molecule type" value="Genomic_DNA"/>
</dbReference>
<gene>
    <name evidence="2" type="ORF">JXQ802_LOCUS45000</name>
    <name evidence="1" type="ORF">PYM288_LOCUS29511</name>
</gene>